<keyword evidence="2" id="KW-1185">Reference proteome</keyword>
<comment type="caution">
    <text evidence="1">The sequence shown here is derived from an EMBL/GenBank/DDBJ whole genome shotgun (WGS) entry which is preliminary data.</text>
</comment>
<reference evidence="1" key="1">
    <citation type="submission" date="2021-06" db="EMBL/GenBank/DDBJ databases">
        <authorList>
            <person name="Hodson N. C."/>
            <person name="Mongue J. A."/>
            <person name="Jaron S. K."/>
        </authorList>
    </citation>
    <scope>NUCLEOTIDE SEQUENCE</scope>
</reference>
<name>A0A8J2L8Q5_9HEXA</name>
<dbReference type="Proteomes" id="UP000708208">
    <property type="component" value="Unassembled WGS sequence"/>
</dbReference>
<gene>
    <name evidence="1" type="ORF">AFUS01_LOCUS40207</name>
</gene>
<evidence type="ECO:0000313" key="1">
    <source>
        <dbReference type="EMBL" id="CAG7830402.1"/>
    </source>
</evidence>
<protein>
    <submittedName>
        <fullName evidence="1">Uncharacterized protein</fullName>
    </submittedName>
</protein>
<evidence type="ECO:0000313" key="2">
    <source>
        <dbReference type="Proteomes" id="UP000708208"/>
    </source>
</evidence>
<organism evidence="1 2">
    <name type="scientific">Allacma fusca</name>
    <dbReference type="NCBI Taxonomy" id="39272"/>
    <lineage>
        <taxon>Eukaryota</taxon>
        <taxon>Metazoa</taxon>
        <taxon>Ecdysozoa</taxon>
        <taxon>Arthropoda</taxon>
        <taxon>Hexapoda</taxon>
        <taxon>Collembola</taxon>
        <taxon>Symphypleona</taxon>
        <taxon>Sminthuridae</taxon>
        <taxon>Allacma</taxon>
    </lineage>
</organism>
<dbReference type="EMBL" id="CAJVCH010555719">
    <property type="protein sequence ID" value="CAG7830402.1"/>
    <property type="molecule type" value="Genomic_DNA"/>
</dbReference>
<proteinExistence type="predicted"/>
<dbReference type="AlphaFoldDB" id="A0A8J2L8Q5"/>
<accession>A0A8J2L8Q5</accession>
<sequence>THPRLPNLIVFGEKLQVRLTKIRLLDNFSILDAPNGKNS</sequence>
<feature type="non-terminal residue" evidence="1">
    <location>
        <position position="1"/>
    </location>
</feature>